<geneLocation type="plasmid" evidence="1 2">
    <name>unnamed1</name>
</geneLocation>
<keyword evidence="1" id="KW-0614">Plasmid</keyword>
<dbReference type="EMBL" id="CP095047">
    <property type="protein sequence ID" value="UOQ75200.1"/>
    <property type="molecule type" value="Genomic_DNA"/>
</dbReference>
<gene>
    <name evidence="1" type="ORF">MUN79_28845</name>
</gene>
<proteinExistence type="predicted"/>
<evidence type="ECO:0000313" key="1">
    <source>
        <dbReference type="EMBL" id="UOQ75200.1"/>
    </source>
</evidence>
<organism evidence="1 2">
    <name type="scientific">Hymenobacter cellulosilyticus</name>
    <dbReference type="NCBI Taxonomy" id="2932248"/>
    <lineage>
        <taxon>Bacteria</taxon>
        <taxon>Pseudomonadati</taxon>
        <taxon>Bacteroidota</taxon>
        <taxon>Cytophagia</taxon>
        <taxon>Cytophagales</taxon>
        <taxon>Hymenobacteraceae</taxon>
        <taxon>Hymenobacter</taxon>
    </lineage>
</organism>
<dbReference type="AlphaFoldDB" id="A0A8T9QH80"/>
<keyword evidence="2" id="KW-1185">Reference proteome</keyword>
<evidence type="ECO:0000313" key="2">
    <source>
        <dbReference type="Proteomes" id="UP000831796"/>
    </source>
</evidence>
<reference evidence="1" key="1">
    <citation type="submission" date="2022-04" db="EMBL/GenBank/DDBJ databases">
        <title>Hymenobacter sp. isolated from the air.</title>
        <authorList>
            <person name="Won M."/>
            <person name="Lee C.-M."/>
            <person name="Woen H.-Y."/>
            <person name="Kwon S.-W."/>
        </authorList>
    </citation>
    <scope>NUCLEOTIDE SEQUENCE</scope>
    <source>
        <strain evidence="1">5116S-3</strain>
        <plasmid evidence="1">unnamed1</plasmid>
    </source>
</reference>
<protein>
    <submittedName>
        <fullName evidence="1">Uncharacterized protein</fullName>
    </submittedName>
</protein>
<dbReference type="Proteomes" id="UP000831796">
    <property type="component" value="Plasmid unnamed1"/>
</dbReference>
<name>A0A8T9QH80_9BACT</name>
<sequence>MEIASASVGRSGKLTLESLSTFGPLNTKLIPDFKFSYANNPSYSREKWDGFGMYNSAATDVNTGHAITADHPTASSDGAAWSLTEILNPLGGRTQISYERDQYSTVSEHGAKNVYFENTTSSSTLAVKNFSGNLADYIRSGDTITVNGSANYVRECRIIGGENPKYSYRACDVVFRYKRVVLSNVTATSITIRPVDWPNPQCANDTDETCGAPYATGARLQVLLPETREGGDIRVAAVTTRDENGTAYQVRYRYHQPSRPTKATSTGVISKLPEYVDRVKGLPLYAWYDYPATSVMYSTVTVLRGQFRNNNDADHDQREEYSFYTPVSRMVHVEQVQNGTDGQYFGRRLTTTPGPVLKVATIKHRSNNITVDMGKLGQPRAIRKYNRRGELEMTSSFGYAHTLPNAEGVSGQGRFTEGIMTNEMLDEVDYRVNRTTKEYIPTTVASTTTVANGMQVTSYSTLYDFLTGQVLETTAQNSLGDTYVTKTVPAYTQPGYATMGPKGENPANRNMLSQVAGRYVYKQSSPTERRLLAASVQTWNANWTTYRGYQNGEYVDEAAAKPVWRQQDSYVWNGARLNGDGTYAGFTDFNWNQPTPSGQANGWLKVGEVLRYDHYSKPLEVMDLNSQYAAAKTSSRTARKLASAANARYVEMAYSGAEDEEYLYPNGSSTATVHFSGEVRKGGQRDTVHHTGQYSSKVQAGEKTFTYQAPVSSSAGIRPGRQYRLSAWVHRSDETANGGRLYATLNGNLLGEASIQSPTTKKAGNWYVLNLYVTVPAGASGQLVAGCRNAGTTPVLFDDFRFHPLQGPLTAYSYDPHTGAVTYVLDNENLYTRYFYDAAGKVTHIYKETLDRPNDGSAPAKLVRISTYNYARNAKYPISVKFGSVPAGGSVSPASTTQVATDEETTFTFSPTNCSFKLVPSFIVDSDGIVRSGSFTLADGTQVTMTGARLTVTNVQGAHTVTVSYAYENHPAANTQVYDCLLDEAGCPNGMVEEYTADGCGGKLNILKPYRNETICPPKYGCLPNRQLPKSSNKRAVSREKVQSSILPARAVKPVK</sequence>
<accession>A0A8T9QH80</accession>
<dbReference type="KEGG" id="hcu:MUN79_28845"/>
<dbReference type="Gene3D" id="2.60.120.260">
    <property type="entry name" value="Galactose-binding domain-like"/>
    <property type="match status" value="1"/>
</dbReference>
<dbReference type="RefSeq" id="WP_244678533.1">
    <property type="nucleotide sequence ID" value="NZ_CP095047.1"/>
</dbReference>